<sequence length="135" mass="14352">MVPEISESELAAARDLGKAMENSPLHAIAARYDAPSGRLVIDFQNGATFMVPARLLQDLENAGDDDLAEVELEFGYALRWDKLDVDFTVPGIVTGIFGTASHMARRAGQAKSPAKAAAARENGRKGGRPKKLSGG</sequence>
<protein>
    <recommendedName>
        <fullName evidence="4">DUF2442 domain-containing protein</fullName>
    </recommendedName>
</protein>
<dbReference type="RefSeq" id="WP_244639945.1">
    <property type="nucleotide sequence ID" value="NZ_BMJJ01000003.1"/>
</dbReference>
<evidence type="ECO:0000313" key="2">
    <source>
        <dbReference type="EMBL" id="GGD14006.1"/>
    </source>
</evidence>
<dbReference type="Proteomes" id="UP000613160">
    <property type="component" value="Unassembled WGS sequence"/>
</dbReference>
<feature type="compositionally biased region" description="Low complexity" evidence="1">
    <location>
        <begin position="107"/>
        <end position="119"/>
    </location>
</feature>
<dbReference type="AlphaFoldDB" id="A0A917D9I2"/>
<gene>
    <name evidence="2" type="ORF">GCM10011335_15960</name>
</gene>
<evidence type="ECO:0000313" key="3">
    <source>
        <dbReference type="Proteomes" id="UP000613160"/>
    </source>
</evidence>
<organism evidence="2 3">
    <name type="scientific">Aureimonas glaciei</name>
    <dbReference type="NCBI Taxonomy" id="1776957"/>
    <lineage>
        <taxon>Bacteria</taxon>
        <taxon>Pseudomonadati</taxon>
        <taxon>Pseudomonadota</taxon>
        <taxon>Alphaproteobacteria</taxon>
        <taxon>Hyphomicrobiales</taxon>
        <taxon>Aurantimonadaceae</taxon>
        <taxon>Aureimonas</taxon>
    </lineage>
</organism>
<dbReference type="Pfam" id="PF10387">
    <property type="entry name" value="DUF2442"/>
    <property type="match status" value="1"/>
</dbReference>
<proteinExistence type="predicted"/>
<dbReference type="InterPro" id="IPR018841">
    <property type="entry name" value="DUF2442"/>
</dbReference>
<evidence type="ECO:0000256" key="1">
    <source>
        <dbReference type="SAM" id="MobiDB-lite"/>
    </source>
</evidence>
<comment type="caution">
    <text evidence="2">The sequence shown here is derived from an EMBL/GenBank/DDBJ whole genome shotgun (WGS) entry which is preliminary data.</text>
</comment>
<feature type="compositionally biased region" description="Basic residues" evidence="1">
    <location>
        <begin position="125"/>
        <end position="135"/>
    </location>
</feature>
<reference evidence="2" key="2">
    <citation type="submission" date="2020-09" db="EMBL/GenBank/DDBJ databases">
        <authorList>
            <person name="Sun Q."/>
            <person name="Zhou Y."/>
        </authorList>
    </citation>
    <scope>NUCLEOTIDE SEQUENCE</scope>
    <source>
        <strain evidence="2">CGMCC 1.15493</strain>
    </source>
</reference>
<keyword evidence="3" id="KW-1185">Reference proteome</keyword>
<dbReference type="Gene3D" id="3.30.2020.40">
    <property type="entry name" value="Uncharacterised protein PF10387, DUF2442"/>
    <property type="match status" value="1"/>
</dbReference>
<evidence type="ECO:0008006" key="4">
    <source>
        <dbReference type="Google" id="ProtNLM"/>
    </source>
</evidence>
<feature type="region of interest" description="Disordered" evidence="1">
    <location>
        <begin position="107"/>
        <end position="135"/>
    </location>
</feature>
<reference evidence="2" key="1">
    <citation type="journal article" date="2014" name="Int. J. Syst. Evol. Microbiol.">
        <title>Complete genome sequence of Corynebacterium casei LMG S-19264T (=DSM 44701T), isolated from a smear-ripened cheese.</title>
        <authorList>
            <consortium name="US DOE Joint Genome Institute (JGI-PGF)"/>
            <person name="Walter F."/>
            <person name="Albersmeier A."/>
            <person name="Kalinowski J."/>
            <person name="Ruckert C."/>
        </authorList>
    </citation>
    <scope>NUCLEOTIDE SEQUENCE</scope>
    <source>
        <strain evidence="2">CGMCC 1.15493</strain>
    </source>
</reference>
<accession>A0A917D9I2</accession>
<name>A0A917D9I2_9HYPH</name>
<dbReference type="EMBL" id="BMJJ01000003">
    <property type="protein sequence ID" value="GGD14006.1"/>
    <property type="molecule type" value="Genomic_DNA"/>
</dbReference>